<reference evidence="8 9" key="1">
    <citation type="submission" date="2016-02" db="EMBL/GenBank/DDBJ databases">
        <title>Draft genome sequence of hydrocarbon degrading Staphylococcus saprophyticus Strain CNV2, isolated from crude-oil contaminated soil from Noonmati Oil Refinery, Guwahati, Assam, India.</title>
        <authorList>
            <person name="Mukherjee A."/>
            <person name="Chettri B."/>
            <person name="Langpoklakpam J."/>
            <person name="Singh A.K."/>
            <person name="Chattopadhyay D.J."/>
        </authorList>
    </citation>
    <scope>NUCLEOTIDE SEQUENCE [LARGE SCALE GENOMIC DNA]</scope>
    <source>
        <strain evidence="8 9">CNV2</strain>
    </source>
</reference>
<protein>
    <recommendedName>
        <fullName evidence="3">Mannose-6-phosphate isomerase</fullName>
        <ecNumber evidence="3">5.3.1.8</ecNumber>
    </recommendedName>
</protein>
<name>A0A151A0V0_9STAP</name>
<dbReference type="EMBL" id="LUGM01000005">
    <property type="protein sequence ID" value="KYH13034.1"/>
    <property type="molecule type" value="Genomic_DNA"/>
</dbReference>
<dbReference type="PANTHER" id="PTHR42742:SF3">
    <property type="entry name" value="FRUCTOKINASE"/>
    <property type="match status" value="1"/>
</dbReference>
<dbReference type="InterPro" id="IPR046457">
    <property type="entry name" value="PMI_typeI_cat"/>
</dbReference>
<feature type="binding site" evidence="4">
    <location>
        <position position="169"/>
    </location>
    <ligand>
        <name>Zn(2+)</name>
        <dbReference type="ChEBI" id="CHEBI:29105"/>
    </ligand>
</feature>
<dbReference type="PANTHER" id="PTHR42742">
    <property type="entry name" value="TRANSCRIPTIONAL REPRESSOR MPRA"/>
    <property type="match status" value="1"/>
</dbReference>
<comment type="caution">
    <text evidence="8">The sequence shown here is derived from an EMBL/GenBank/DDBJ whole genome shotgun (WGS) entry which is preliminary data.</text>
</comment>
<dbReference type="Pfam" id="PF21621">
    <property type="entry name" value="MPI_cupin_dom"/>
    <property type="match status" value="1"/>
</dbReference>
<accession>A0A151A0V0</accession>
<feature type="domain" description="Phosphomannose isomerase type I catalytic" evidence="6">
    <location>
        <begin position="4"/>
        <end position="100"/>
    </location>
</feature>
<evidence type="ECO:0000256" key="3">
    <source>
        <dbReference type="PIRNR" id="PIRNR036894"/>
    </source>
</evidence>
<evidence type="ECO:0000256" key="1">
    <source>
        <dbReference type="ARBA" id="ARBA00022723"/>
    </source>
</evidence>
<dbReference type="InterPro" id="IPR011051">
    <property type="entry name" value="RmlC_Cupin_sf"/>
</dbReference>
<dbReference type="SUPFAM" id="SSF51182">
    <property type="entry name" value="RmlC-like cupins"/>
    <property type="match status" value="1"/>
</dbReference>
<dbReference type="GO" id="GO:0004476">
    <property type="term" value="F:mannose-6-phosphate isomerase activity"/>
    <property type="evidence" value="ECO:0007669"/>
    <property type="project" value="UniProtKB-UniRule"/>
</dbReference>
<dbReference type="InterPro" id="IPR014710">
    <property type="entry name" value="RmlC-like_jellyroll"/>
</dbReference>
<organism evidence="8 9">
    <name type="scientific">Staphylococcus kloosii</name>
    <dbReference type="NCBI Taxonomy" id="29384"/>
    <lineage>
        <taxon>Bacteria</taxon>
        <taxon>Bacillati</taxon>
        <taxon>Bacillota</taxon>
        <taxon>Bacilli</taxon>
        <taxon>Bacillales</taxon>
        <taxon>Staphylococcaceae</taxon>
        <taxon>Staphylococcus</taxon>
    </lineage>
</organism>
<comment type="similarity">
    <text evidence="3">Belongs to the mannose-6-phosphate isomerase type 1 family.</text>
</comment>
<dbReference type="InterPro" id="IPR014628">
    <property type="entry name" value="Man6P_isomerase_Firm_short"/>
</dbReference>
<evidence type="ECO:0000256" key="5">
    <source>
        <dbReference type="PIRSR" id="PIRSR036894-2"/>
    </source>
</evidence>
<feature type="binding site" evidence="4">
    <location>
        <position position="94"/>
    </location>
    <ligand>
        <name>Zn(2+)</name>
        <dbReference type="ChEBI" id="CHEBI:29105"/>
    </ligand>
</feature>
<dbReference type="AlphaFoldDB" id="A0A151A0V0"/>
<keyword evidence="1 3" id="KW-0479">Metal-binding</keyword>
<feature type="binding site" evidence="4">
    <location>
        <position position="112"/>
    </location>
    <ligand>
        <name>Zn(2+)</name>
        <dbReference type="ChEBI" id="CHEBI:29105"/>
    </ligand>
</feature>
<proteinExistence type="inferred from homology"/>
<evidence type="ECO:0000259" key="7">
    <source>
        <dbReference type="Pfam" id="PF21621"/>
    </source>
</evidence>
<dbReference type="GO" id="GO:0005975">
    <property type="term" value="P:carbohydrate metabolic process"/>
    <property type="evidence" value="ECO:0007669"/>
    <property type="project" value="UniProtKB-UniRule"/>
</dbReference>
<keyword evidence="2 3" id="KW-0862">Zinc</keyword>
<keyword evidence="3 8" id="KW-0413">Isomerase</keyword>
<evidence type="ECO:0000259" key="6">
    <source>
        <dbReference type="Pfam" id="PF20511"/>
    </source>
</evidence>
<dbReference type="Gene3D" id="2.60.120.10">
    <property type="entry name" value="Jelly Rolls"/>
    <property type="match status" value="2"/>
</dbReference>
<comment type="catalytic activity">
    <reaction evidence="3">
        <text>D-mannose 6-phosphate = D-fructose 6-phosphate</text>
        <dbReference type="Rhea" id="RHEA:12356"/>
        <dbReference type="ChEBI" id="CHEBI:58735"/>
        <dbReference type="ChEBI" id="CHEBI:61527"/>
        <dbReference type="EC" id="5.3.1.8"/>
    </reaction>
</comment>
<dbReference type="InterPro" id="IPR049071">
    <property type="entry name" value="MPI_cupin_dom"/>
</dbReference>
<dbReference type="InterPro" id="IPR051804">
    <property type="entry name" value="Carb_Metab_Reg_Kinase/Isom"/>
</dbReference>
<gene>
    <name evidence="8" type="ORF">A0131_11940</name>
</gene>
<dbReference type="RefSeq" id="WP_061855733.1">
    <property type="nucleotide sequence ID" value="NZ_JADIIQ010000004.1"/>
</dbReference>
<evidence type="ECO:0000256" key="4">
    <source>
        <dbReference type="PIRSR" id="PIRSR036894-1"/>
    </source>
</evidence>
<dbReference type="Proteomes" id="UP000075418">
    <property type="component" value="Unassembled WGS sequence"/>
</dbReference>
<dbReference type="CDD" id="cd07010">
    <property type="entry name" value="cupin_PMI_type_I_N_bac"/>
    <property type="match status" value="1"/>
</dbReference>
<sequence length="312" mass="35506">MPLFLRPVFHTKVWGGSNLEQLGYTLPNHNIGEAWGISAHPNGNCEIINGPYKGETLNEVWTNHRELFGDFPSKDFPLMTKIVDANKPLSIHVHPDDAYAYENESGQYGKSECWYIIDAQENAEIVYGLKVDSTDEAKSKVSAQDFTNLFNKIKVQPGEFYFIPAGTVHSIGEGIIAYETMQASDVSYRIYDYERQPLEDENRELQVDKAIDVIEVFNENMNITPDTEMVENHKLTKLVSNDFFTIVKWDIFGTLNYMKPREFVLVSIIKGEGQVIIDGDIYDIKGGNNFILTSDDLDTVFEGEFEIIISYL</sequence>
<dbReference type="Pfam" id="PF20511">
    <property type="entry name" value="PMI_typeI_cat"/>
    <property type="match status" value="1"/>
</dbReference>
<feature type="active site" evidence="5">
    <location>
        <position position="189"/>
    </location>
</feature>
<dbReference type="GO" id="GO:0008270">
    <property type="term" value="F:zinc ion binding"/>
    <property type="evidence" value="ECO:0007669"/>
    <property type="project" value="UniProtKB-UniRule"/>
</dbReference>
<comment type="cofactor">
    <cofactor evidence="4">
        <name>Zn(2+)</name>
        <dbReference type="ChEBI" id="CHEBI:29105"/>
    </cofactor>
    <text evidence="4">Binds 1 zinc ion per subunit.</text>
</comment>
<feature type="domain" description="Mannose-6-phosphate isomerase cupin" evidence="7">
    <location>
        <begin position="236"/>
        <end position="311"/>
    </location>
</feature>
<evidence type="ECO:0000256" key="2">
    <source>
        <dbReference type="ARBA" id="ARBA00022833"/>
    </source>
</evidence>
<dbReference type="EC" id="5.3.1.8" evidence="3"/>
<evidence type="ECO:0000313" key="9">
    <source>
        <dbReference type="Proteomes" id="UP000075418"/>
    </source>
</evidence>
<dbReference type="PIRSF" id="PIRSF036894">
    <property type="entry name" value="PMI_Firm_short"/>
    <property type="match status" value="1"/>
</dbReference>
<evidence type="ECO:0000313" key="8">
    <source>
        <dbReference type="EMBL" id="KYH13034.1"/>
    </source>
</evidence>